<feature type="domain" description="ATP-grasp" evidence="2">
    <location>
        <begin position="120"/>
        <end position="307"/>
    </location>
</feature>
<dbReference type="InterPro" id="IPR011761">
    <property type="entry name" value="ATP-grasp"/>
</dbReference>
<name>A0ABR9J451_9MICC</name>
<evidence type="ECO:0000256" key="1">
    <source>
        <dbReference type="PROSITE-ProRule" id="PRU00409"/>
    </source>
</evidence>
<accession>A0ABR9J451</accession>
<evidence type="ECO:0000313" key="3">
    <source>
        <dbReference type="EMBL" id="MBE1513371.1"/>
    </source>
</evidence>
<dbReference type="PROSITE" id="PS50975">
    <property type="entry name" value="ATP_GRASP"/>
    <property type="match status" value="1"/>
</dbReference>
<sequence>MTHRRALIVSTARDRGSLAAVRALHRAGWTVGVGTPDGGGMVTASKACARRHVVARPRGDSAAFVHDVQTAVRSGGYDIVFGAGDDWMAALAEFREQIPVPVAHPPSSAVRIALDKLELAQAAARARITTPRTVAATPEALRLWIGPVVVKCREHWSPGQTMPYRIEAQRFDGPRQALPQMERIHVAGARAVLQKPVEGSLTALVGLFHHGRLDGRVQQISSRVFPTPNGVSTRAHTVPVEDELAARAESLLSDIGWEGLVELQFLLAEDGTPHLIDLNGRFYGSMALADAARPGLAHTWALRTLGEPTEILQDAAVGHRYAWGAGDVRRAMVERRDSLTRDLGETVRWARGARHSVWDLSDLGPTRQLVLDRLSLPVRSARSRVGASHHSTITW</sequence>
<keyword evidence="4" id="KW-1185">Reference proteome</keyword>
<dbReference type="RefSeq" id="WP_192590273.1">
    <property type="nucleotide sequence ID" value="NZ_JADBEE010000001.1"/>
</dbReference>
<protein>
    <submittedName>
        <fullName evidence="3">ATP-grasp superfamily ATP-dependent carboligase</fullName>
    </submittedName>
</protein>
<keyword evidence="1" id="KW-0067">ATP-binding</keyword>
<dbReference type="Gene3D" id="3.30.470.20">
    <property type="entry name" value="ATP-grasp fold, B domain"/>
    <property type="match status" value="1"/>
</dbReference>
<comment type="caution">
    <text evidence="3">The sequence shown here is derived from an EMBL/GenBank/DDBJ whole genome shotgun (WGS) entry which is preliminary data.</text>
</comment>
<organism evidence="3 4">
    <name type="scientific">Nesterenkonia halotolerans</name>
    <dbReference type="NCBI Taxonomy" id="225325"/>
    <lineage>
        <taxon>Bacteria</taxon>
        <taxon>Bacillati</taxon>
        <taxon>Actinomycetota</taxon>
        <taxon>Actinomycetes</taxon>
        <taxon>Micrococcales</taxon>
        <taxon>Micrococcaceae</taxon>
        <taxon>Nesterenkonia</taxon>
    </lineage>
</organism>
<dbReference type="SUPFAM" id="SSF56059">
    <property type="entry name" value="Glutathione synthetase ATP-binding domain-like"/>
    <property type="match status" value="1"/>
</dbReference>
<keyword evidence="1" id="KW-0547">Nucleotide-binding</keyword>
<evidence type="ECO:0000313" key="4">
    <source>
        <dbReference type="Proteomes" id="UP000636579"/>
    </source>
</evidence>
<proteinExistence type="predicted"/>
<gene>
    <name evidence="3" type="ORF">H4W26_000126</name>
</gene>
<reference evidence="3 4" key="1">
    <citation type="submission" date="2020-10" db="EMBL/GenBank/DDBJ databases">
        <title>Sequencing the genomes of 1000 actinobacteria strains.</title>
        <authorList>
            <person name="Klenk H.-P."/>
        </authorList>
    </citation>
    <scope>NUCLEOTIDE SEQUENCE [LARGE SCALE GENOMIC DNA]</scope>
    <source>
        <strain evidence="3 4">DSM 15474</strain>
    </source>
</reference>
<evidence type="ECO:0000259" key="2">
    <source>
        <dbReference type="PROSITE" id="PS50975"/>
    </source>
</evidence>
<dbReference type="Proteomes" id="UP000636579">
    <property type="component" value="Unassembled WGS sequence"/>
</dbReference>
<dbReference type="EMBL" id="JADBEE010000001">
    <property type="protein sequence ID" value="MBE1513371.1"/>
    <property type="molecule type" value="Genomic_DNA"/>
</dbReference>